<reference evidence="1" key="1">
    <citation type="journal article" date="2011" name="Genome Biol.">
        <title>The draft genome of the carcinogenic human liver fluke Clonorchis sinensis.</title>
        <authorList>
            <person name="Wang X."/>
            <person name="Chen W."/>
            <person name="Huang Y."/>
            <person name="Sun J."/>
            <person name="Men J."/>
            <person name="Liu H."/>
            <person name="Luo F."/>
            <person name="Guo L."/>
            <person name="Lv X."/>
            <person name="Deng C."/>
            <person name="Zhou C."/>
            <person name="Fan Y."/>
            <person name="Li X."/>
            <person name="Huang L."/>
            <person name="Hu Y."/>
            <person name="Liang C."/>
            <person name="Hu X."/>
            <person name="Xu J."/>
            <person name="Yu X."/>
        </authorList>
    </citation>
    <scope>NUCLEOTIDE SEQUENCE [LARGE SCALE GENOMIC DNA]</scope>
    <source>
        <strain evidence="1">Henan</strain>
    </source>
</reference>
<accession>G7YD74</accession>
<protein>
    <submittedName>
        <fullName evidence="1">Uncharacterized protein</fullName>
    </submittedName>
</protein>
<gene>
    <name evidence="1" type="ORF">CLF_105208</name>
</gene>
<name>G7YD74_CLOSI</name>
<reference key="2">
    <citation type="submission" date="2011-10" db="EMBL/GenBank/DDBJ databases">
        <title>The genome and transcriptome sequence of Clonorchis sinensis provide insights into the carcinogenic liver fluke.</title>
        <authorList>
            <person name="Wang X."/>
            <person name="Huang Y."/>
            <person name="Chen W."/>
            <person name="Liu H."/>
            <person name="Guo L."/>
            <person name="Chen Y."/>
            <person name="Luo F."/>
            <person name="Zhou W."/>
            <person name="Sun J."/>
            <person name="Mao Q."/>
            <person name="Liang P."/>
            <person name="Zhou C."/>
            <person name="Tian Y."/>
            <person name="Men J."/>
            <person name="Lv X."/>
            <person name="Huang L."/>
            <person name="Zhou J."/>
            <person name="Hu Y."/>
            <person name="Li R."/>
            <person name="Zhang F."/>
            <person name="Lei H."/>
            <person name="Li X."/>
            <person name="Hu X."/>
            <person name="Liang C."/>
            <person name="Xu J."/>
            <person name="Wu Z."/>
            <person name="Yu X."/>
        </authorList>
    </citation>
    <scope>NUCLEOTIDE SEQUENCE</scope>
    <source>
        <strain>Henan</strain>
    </source>
</reference>
<dbReference type="EMBL" id="DF143092">
    <property type="protein sequence ID" value="GAA50908.1"/>
    <property type="molecule type" value="Genomic_DNA"/>
</dbReference>
<organism evidence="1 2">
    <name type="scientific">Clonorchis sinensis</name>
    <name type="common">Chinese liver fluke</name>
    <dbReference type="NCBI Taxonomy" id="79923"/>
    <lineage>
        <taxon>Eukaryota</taxon>
        <taxon>Metazoa</taxon>
        <taxon>Spiralia</taxon>
        <taxon>Lophotrochozoa</taxon>
        <taxon>Platyhelminthes</taxon>
        <taxon>Trematoda</taxon>
        <taxon>Digenea</taxon>
        <taxon>Opisthorchiida</taxon>
        <taxon>Opisthorchiata</taxon>
        <taxon>Opisthorchiidae</taxon>
        <taxon>Clonorchis</taxon>
    </lineage>
</organism>
<dbReference type="Proteomes" id="UP000008909">
    <property type="component" value="Unassembled WGS sequence"/>
</dbReference>
<evidence type="ECO:0000313" key="1">
    <source>
        <dbReference type="EMBL" id="GAA50908.1"/>
    </source>
</evidence>
<keyword evidence="2" id="KW-1185">Reference proteome</keyword>
<dbReference type="AlphaFoldDB" id="G7YD74"/>
<evidence type="ECO:0000313" key="2">
    <source>
        <dbReference type="Proteomes" id="UP000008909"/>
    </source>
</evidence>
<proteinExistence type="predicted"/>
<sequence length="379" mass="44770">MSFPDKSAFVPYRPSRVFYYRRFHTTTRVSWLQLVPNKALRKQMVGNPAEDERSRSRWFACYKMMATQTLSITIRPVTGNNKVHTAYPAHPDIESTKHRLKILRSFLTQTPDGVNARRNESKIYKNLLFRYVTENLTIMLKPFVVHTSGEVKRSKMVIWILLVPNTQGQTVPKLRLPGTFHVSGIRFVLYEFRIWQKSNSKTSESRVYLSCYRRDNHGYAMRDRSFVVSVPQPHTLLWSKFPHSLHIHLERTPYHIRHSRYRNKLLSKRITYKAVEKFSARHDDHEREIQLDAFESSIKTRYHEKNIEQRPDITQPEARHRNDVVLWIIRYTLKRKCILKKSEILALIENLDGYGSLVGFVIPPSKPYFPRTETMLALA</sequence>